<keyword evidence="2" id="KW-0813">Transport</keyword>
<keyword evidence="4 6" id="KW-0067">ATP-binding</keyword>
<feature type="domain" description="ABC transporter" evidence="5">
    <location>
        <begin position="7"/>
        <end position="230"/>
    </location>
</feature>
<dbReference type="PANTHER" id="PTHR43553">
    <property type="entry name" value="HEAVY METAL TRANSPORTER"/>
    <property type="match status" value="1"/>
</dbReference>
<evidence type="ECO:0000256" key="4">
    <source>
        <dbReference type="ARBA" id="ARBA00022840"/>
    </source>
</evidence>
<dbReference type="EMBL" id="FMTP01000004">
    <property type="protein sequence ID" value="SCW77262.1"/>
    <property type="molecule type" value="Genomic_DNA"/>
</dbReference>
<dbReference type="InterPro" id="IPR015856">
    <property type="entry name" value="ABC_transpr_CbiO/EcfA_su"/>
</dbReference>
<reference evidence="7" key="1">
    <citation type="submission" date="2016-10" db="EMBL/GenBank/DDBJ databases">
        <authorList>
            <person name="Varghese N."/>
            <person name="Submissions S."/>
        </authorList>
    </citation>
    <scope>NUCLEOTIDE SEQUENCE [LARGE SCALE GENOMIC DNA]</scope>
    <source>
        <strain evidence="7">CGMCC 1.1761</strain>
    </source>
</reference>
<dbReference type="GO" id="GO:0016887">
    <property type="term" value="F:ATP hydrolysis activity"/>
    <property type="evidence" value="ECO:0007669"/>
    <property type="project" value="InterPro"/>
</dbReference>
<evidence type="ECO:0000313" key="7">
    <source>
        <dbReference type="Proteomes" id="UP000198889"/>
    </source>
</evidence>
<protein>
    <submittedName>
        <fullName evidence="6">Biotin transport system ATP-binding protein</fullName>
    </submittedName>
</protein>
<dbReference type="AlphaFoldDB" id="A0A1G4T713"/>
<dbReference type="GO" id="GO:0043190">
    <property type="term" value="C:ATP-binding cassette (ABC) transporter complex"/>
    <property type="evidence" value="ECO:0007669"/>
    <property type="project" value="TreeGrafter"/>
</dbReference>
<evidence type="ECO:0000259" key="5">
    <source>
        <dbReference type="PROSITE" id="PS50893"/>
    </source>
</evidence>
<gene>
    <name evidence="6" type="ORF">SAMN05660859_2698</name>
</gene>
<dbReference type="Pfam" id="PF00005">
    <property type="entry name" value="ABC_tran"/>
    <property type="match status" value="1"/>
</dbReference>
<accession>A0A1G4T713</accession>
<evidence type="ECO:0000256" key="2">
    <source>
        <dbReference type="ARBA" id="ARBA00022448"/>
    </source>
</evidence>
<dbReference type="CDD" id="cd03225">
    <property type="entry name" value="ABC_cobalt_CbiO_domain1"/>
    <property type="match status" value="1"/>
</dbReference>
<evidence type="ECO:0000313" key="6">
    <source>
        <dbReference type="EMBL" id="SCW77262.1"/>
    </source>
</evidence>
<organism evidence="6 7">
    <name type="scientific">Ancylobacter rudongensis</name>
    <dbReference type="NCBI Taxonomy" id="177413"/>
    <lineage>
        <taxon>Bacteria</taxon>
        <taxon>Pseudomonadati</taxon>
        <taxon>Pseudomonadota</taxon>
        <taxon>Alphaproteobacteria</taxon>
        <taxon>Hyphomicrobiales</taxon>
        <taxon>Xanthobacteraceae</taxon>
        <taxon>Ancylobacter</taxon>
    </lineage>
</organism>
<keyword evidence="7" id="KW-1185">Reference proteome</keyword>
<evidence type="ECO:0000256" key="1">
    <source>
        <dbReference type="ARBA" id="ARBA00005417"/>
    </source>
</evidence>
<dbReference type="InterPro" id="IPR027417">
    <property type="entry name" value="P-loop_NTPase"/>
</dbReference>
<keyword evidence="3" id="KW-0547">Nucleotide-binding</keyword>
<evidence type="ECO:0000256" key="3">
    <source>
        <dbReference type="ARBA" id="ARBA00022741"/>
    </source>
</evidence>
<dbReference type="InterPro" id="IPR003439">
    <property type="entry name" value="ABC_transporter-like_ATP-bd"/>
</dbReference>
<name>A0A1G4T713_9HYPH</name>
<dbReference type="Proteomes" id="UP000198889">
    <property type="component" value="Unassembled WGS sequence"/>
</dbReference>
<dbReference type="PANTHER" id="PTHR43553:SF24">
    <property type="entry name" value="ENERGY-COUPLING FACTOR TRANSPORTER ATP-BINDING PROTEIN ECFA1"/>
    <property type="match status" value="1"/>
</dbReference>
<dbReference type="PROSITE" id="PS50893">
    <property type="entry name" value="ABC_TRANSPORTER_2"/>
    <property type="match status" value="1"/>
</dbReference>
<dbReference type="InterPro" id="IPR003593">
    <property type="entry name" value="AAA+_ATPase"/>
</dbReference>
<dbReference type="GO" id="GO:0042626">
    <property type="term" value="F:ATPase-coupled transmembrane transporter activity"/>
    <property type="evidence" value="ECO:0007669"/>
    <property type="project" value="TreeGrafter"/>
</dbReference>
<dbReference type="RefSeq" id="WP_091440455.1">
    <property type="nucleotide sequence ID" value="NZ_FMTP01000004.1"/>
</dbReference>
<dbReference type="GO" id="GO:0005524">
    <property type="term" value="F:ATP binding"/>
    <property type="evidence" value="ECO:0007669"/>
    <property type="project" value="UniProtKB-KW"/>
</dbReference>
<dbReference type="SMART" id="SM00382">
    <property type="entry name" value="AAA"/>
    <property type="match status" value="1"/>
</dbReference>
<dbReference type="SUPFAM" id="SSF52540">
    <property type="entry name" value="P-loop containing nucleoside triphosphate hydrolases"/>
    <property type="match status" value="1"/>
</dbReference>
<dbReference type="InterPro" id="IPR050095">
    <property type="entry name" value="ECF_ABC_transporter_ATP-bd"/>
</dbReference>
<comment type="similarity">
    <text evidence="1">Belongs to the ABC transporter superfamily.</text>
</comment>
<proteinExistence type="inferred from homology"/>
<dbReference type="STRING" id="177413.SAMN05660859_2698"/>
<sequence>MPHAPLIRLENVTLTRGGRVVLDAVSLDITERRVGLIGTNGSGKSSLVRLLNGLLAADKGRVSVHGLDASTQASELPRKVGFIFQNPDHQIIFPTVAEEIAFSLEQAGMPRRQAAKEAVPALARFQRAHWAERPVHALSEGEKQFLCIIAVLVMKPALLILDEPFSSLDLPTRRRLETLVAGLEQQVILVAHELDAFAGYDRVVWLHEGQVRGDGPPGEIIPAYRAFAEALA</sequence>
<dbReference type="Gene3D" id="3.40.50.300">
    <property type="entry name" value="P-loop containing nucleotide triphosphate hydrolases"/>
    <property type="match status" value="1"/>
</dbReference>